<proteinExistence type="predicted"/>
<dbReference type="AlphaFoldDB" id="A0A1J5TAS3"/>
<reference evidence="2" key="1">
    <citation type="submission" date="2016-10" db="EMBL/GenBank/DDBJ databases">
        <title>Sequence of Gallionella enrichment culture.</title>
        <authorList>
            <person name="Poehlein A."/>
            <person name="Muehling M."/>
            <person name="Daniel R."/>
        </authorList>
    </citation>
    <scope>NUCLEOTIDE SEQUENCE</scope>
</reference>
<name>A0A1J5TAS3_9ZZZZ</name>
<keyword evidence="1" id="KW-0472">Membrane</keyword>
<gene>
    <name evidence="2" type="ORF">GALL_51940</name>
</gene>
<feature type="transmembrane region" description="Helical" evidence="1">
    <location>
        <begin position="54"/>
        <end position="79"/>
    </location>
</feature>
<keyword evidence="1" id="KW-1133">Transmembrane helix</keyword>
<keyword evidence="1" id="KW-0812">Transmembrane</keyword>
<evidence type="ECO:0000313" key="2">
    <source>
        <dbReference type="EMBL" id="OIR13381.1"/>
    </source>
</evidence>
<accession>A0A1J5TAS3</accession>
<evidence type="ECO:0000256" key="1">
    <source>
        <dbReference type="SAM" id="Phobius"/>
    </source>
</evidence>
<dbReference type="EMBL" id="MLJW01000014">
    <property type="protein sequence ID" value="OIR13381.1"/>
    <property type="molecule type" value="Genomic_DNA"/>
</dbReference>
<organism evidence="2">
    <name type="scientific">mine drainage metagenome</name>
    <dbReference type="NCBI Taxonomy" id="410659"/>
    <lineage>
        <taxon>unclassified sequences</taxon>
        <taxon>metagenomes</taxon>
        <taxon>ecological metagenomes</taxon>
    </lineage>
</organism>
<sequence length="108" mass="11957">MPFLTPEGSQPVDSSALSAHPLGVYLKRGYKIVSDGPVGVQLEAQRRMRISTKLLFVLAVVMLYVYWPIALVLSVLVLIDYLALTPTDKVFLRRNMETAAEHRGDAGN</sequence>
<protein>
    <submittedName>
        <fullName evidence="2">Uncharacterized protein</fullName>
    </submittedName>
</protein>
<comment type="caution">
    <text evidence="2">The sequence shown here is derived from an EMBL/GenBank/DDBJ whole genome shotgun (WGS) entry which is preliminary data.</text>
</comment>